<gene>
    <name evidence="2" type="ORF">EDD36DRAFT_421744</name>
</gene>
<proteinExistence type="predicted"/>
<name>A0AAN6IAX1_9EURO</name>
<sequence length="141" mass="15698">MASYTLASHTSSWSSIVVIPPTSTADARFRHAGETDSSASPSSYEEISPILDERRDERPWTQLIECVVGQSTLSDHTPDDNHVKELQAARHTTRATSQARSLRVKRHGQADLARVEDTDFTTADNDRTGDDVVVEDYVWVI</sequence>
<reference evidence="2" key="1">
    <citation type="journal article" date="2022" name="bioRxiv">
        <title>Deciphering the potential niche of two novel black yeast fungi from a biological soil crust based on their genomes, phenotypes, and melanin regulation.</title>
        <authorList>
            <consortium name="DOE Joint Genome Institute"/>
            <person name="Carr E.C."/>
            <person name="Barton Q."/>
            <person name="Grambo S."/>
            <person name="Sullivan M."/>
            <person name="Renfro C.M."/>
            <person name="Kuo A."/>
            <person name="Pangilinan J."/>
            <person name="Lipzen A."/>
            <person name="Keymanesh K."/>
            <person name="Savage E."/>
            <person name="Barry K."/>
            <person name="Grigoriev I.V."/>
            <person name="Riekhof W.R."/>
            <person name="Harris S.S."/>
        </authorList>
    </citation>
    <scope>NUCLEOTIDE SEQUENCE</scope>
    <source>
        <strain evidence="2">JF 03-4F</strain>
    </source>
</reference>
<feature type="region of interest" description="Disordered" evidence="1">
    <location>
        <begin position="87"/>
        <end position="109"/>
    </location>
</feature>
<comment type="caution">
    <text evidence="2">The sequence shown here is derived from an EMBL/GenBank/DDBJ whole genome shotgun (WGS) entry which is preliminary data.</text>
</comment>
<dbReference type="EMBL" id="MU404358">
    <property type="protein sequence ID" value="KAI1610671.1"/>
    <property type="molecule type" value="Genomic_DNA"/>
</dbReference>
<evidence type="ECO:0000313" key="2">
    <source>
        <dbReference type="EMBL" id="KAI1610671.1"/>
    </source>
</evidence>
<feature type="compositionally biased region" description="Low complexity" evidence="1">
    <location>
        <begin position="37"/>
        <end position="50"/>
    </location>
</feature>
<dbReference type="Proteomes" id="UP001203852">
    <property type="component" value="Unassembled WGS sequence"/>
</dbReference>
<accession>A0AAN6IAX1</accession>
<evidence type="ECO:0000256" key="1">
    <source>
        <dbReference type="SAM" id="MobiDB-lite"/>
    </source>
</evidence>
<organism evidence="2 3">
    <name type="scientific">Exophiala viscosa</name>
    <dbReference type="NCBI Taxonomy" id="2486360"/>
    <lineage>
        <taxon>Eukaryota</taxon>
        <taxon>Fungi</taxon>
        <taxon>Dikarya</taxon>
        <taxon>Ascomycota</taxon>
        <taxon>Pezizomycotina</taxon>
        <taxon>Eurotiomycetes</taxon>
        <taxon>Chaetothyriomycetidae</taxon>
        <taxon>Chaetothyriales</taxon>
        <taxon>Herpotrichiellaceae</taxon>
        <taxon>Exophiala</taxon>
    </lineage>
</organism>
<protein>
    <submittedName>
        <fullName evidence="2">Uncharacterized protein</fullName>
    </submittedName>
</protein>
<evidence type="ECO:0000313" key="3">
    <source>
        <dbReference type="Proteomes" id="UP001203852"/>
    </source>
</evidence>
<feature type="region of interest" description="Disordered" evidence="1">
    <location>
        <begin position="30"/>
        <end position="56"/>
    </location>
</feature>
<dbReference type="AlphaFoldDB" id="A0AAN6IAX1"/>
<keyword evidence="3" id="KW-1185">Reference proteome</keyword>